<feature type="compositionally biased region" description="Polar residues" evidence="1">
    <location>
        <begin position="217"/>
        <end position="227"/>
    </location>
</feature>
<accession>A0A934R3E7</accession>
<feature type="region of interest" description="Disordered" evidence="1">
    <location>
        <begin position="215"/>
        <end position="236"/>
    </location>
</feature>
<proteinExistence type="predicted"/>
<organism evidence="2 3">
    <name type="scientific">Luteolibacter yonseiensis</name>
    <dbReference type="NCBI Taxonomy" id="1144680"/>
    <lineage>
        <taxon>Bacteria</taxon>
        <taxon>Pseudomonadati</taxon>
        <taxon>Verrucomicrobiota</taxon>
        <taxon>Verrucomicrobiia</taxon>
        <taxon>Verrucomicrobiales</taxon>
        <taxon>Verrucomicrobiaceae</taxon>
        <taxon>Luteolibacter</taxon>
    </lineage>
</organism>
<evidence type="ECO:0000313" key="2">
    <source>
        <dbReference type="EMBL" id="MBK1814570.1"/>
    </source>
</evidence>
<dbReference type="AlphaFoldDB" id="A0A934R3E7"/>
<dbReference type="EMBL" id="JAENIK010000004">
    <property type="protein sequence ID" value="MBK1814570.1"/>
    <property type="molecule type" value="Genomic_DNA"/>
</dbReference>
<name>A0A934R3E7_9BACT</name>
<evidence type="ECO:0000256" key="1">
    <source>
        <dbReference type="SAM" id="MobiDB-lite"/>
    </source>
</evidence>
<reference evidence="2" key="1">
    <citation type="submission" date="2021-01" db="EMBL/GenBank/DDBJ databases">
        <title>Modified the classification status of verrucomicrobia.</title>
        <authorList>
            <person name="Feng X."/>
        </authorList>
    </citation>
    <scope>NUCLEOTIDE SEQUENCE</scope>
    <source>
        <strain evidence="2">JCM 18052</strain>
    </source>
</reference>
<gene>
    <name evidence="2" type="ORF">JIN84_03025</name>
</gene>
<protein>
    <submittedName>
        <fullName evidence="2">Uncharacterized protein</fullName>
    </submittedName>
</protein>
<dbReference type="Proteomes" id="UP000600139">
    <property type="component" value="Unassembled WGS sequence"/>
</dbReference>
<sequence>MSKVPIILMAGLLPTLCLSQTPPAIDYAARVESVADLKEHIAQREVRFESVKKDLHALDERVEKQISDIVTRLSSLRDSNESKTRVANVKADVMHALVRTTGVYRQKRMEAFERIRKDPGAPKEMLEREIAIFDERVGKRIQQIVEIARSQPGHVDIEKYESDGGHYWRGWAVENTRISEDWKQNRRDSTSDEKIRRELVEGLDKALERNQARRASLASNLATGKQTENSKEAMEEELGRTDAIIDDLRAQKRELTLPSVGATREIGRDEARDGEAMLDDARADLARDMAEIMRKFTELDREGTNIHSLKENLKAREEWLKNNPPPAGGTPSKE</sequence>
<dbReference type="RefSeq" id="WP_200349528.1">
    <property type="nucleotide sequence ID" value="NZ_BAABHZ010000010.1"/>
</dbReference>
<comment type="caution">
    <text evidence="2">The sequence shown here is derived from an EMBL/GenBank/DDBJ whole genome shotgun (WGS) entry which is preliminary data.</text>
</comment>
<evidence type="ECO:0000313" key="3">
    <source>
        <dbReference type="Proteomes" id="UP000600139"/>
    </source>
</evidence>
<keyword evidence="3" id="KW-1185">Reference proteome</keyword>
<feature type="region of interest" description="Disordered" evidence="1">
    <location>
        <begin position="315"/>
        <end position="334"/>
    </location>
</feature>